<evidence type="ECO:0000256" key="2">
    <source>
        <dbReference type="ARBA" id="ARBA00022448"/>
    </source>
</evidence>
<dbReference type="PANTHER" id="PTHR43820:SF2">
    <property type="entry name" value="ABC TRANSPORTER ATP-BINDING PROTEIN"/>
    <property type="match status" value="1"/>
</dbReference>
<dbReference type="GO" id="GO:0005524">
    <property type="term" value="F:ATP binding"/>
    <property type="evidence" value="ECO:0007669"/>
    <property type="project" value="UniProtKB-KW"/>
</dbReference>
<keyword evidence="2" id="KW-0813">Transport</keyword>
<dbReference type="InterPro" id="IPR027417">
    <property type="entry name" value="P-loop_NTPase"/>
</dbReference>
<dbReference type="GO" id="GO:0015807">
    <property type="term" value="P:L-amino acid transport"/>
    <property type="evidence" value="ECO:0007669"/>
    <property type="project" value="TreeGrafter"/>
</dbReference>
<proteinExistence type="inferred from homology"/>
<dbReference type="GO" id="GO:0015658">
    <property type="term" value="F:branched-chain amino acid transmembrane transporter activity"/>
    <property type="evidence" value="ECO:0007669"/>
    <property type="project" value="TreeGrafter"/>
</dbReference>
<dbReference type="EMBL" id="WBZC01000026">
    <property type="protein sequence ID" value="KAB3534700.1"/>
    <property type="molecule type" value="Genomic_DNA"/>
</dbReference>
<evidence type="ECO:0000313" key="8">
    <source>
        <dbReference type="Proteomes" id="UP000432715"/>
    </source>
</evidence>
<feature type="domain" description="ABC transporter" evidence="6">
    <location>
        <begin position="5"/>
        <end position="234"/>
    </location>
</feature>
<protein>
    <submittedName>
        <fullName evidence="7">ABC transporter ATP-binding protein</fullName>
    </submittedName>
</protein>
<dbReference type="InterPro" id="IPR052156">
    <property type="entry name" value="BCAA_Transport_ATP-bd_LivF"/>
</dbReference>
<keyword evidence="3" id="KW-0547">Nucleotide-binding</keyword>
<comment type="similarity">
    <text evidence="1">Belongs to the ABC transporter superfamily.</text>
</comment>
<dbReference type="SMART" id="SM00382">
    <property type="entry name" value="AAA"/>
    <property type="match status" value="1"/>
</dbReference>
<keyword evidence="5" id="KW-0029">Amino-acid transport</keyword>
<dbReference type="InterPro" id="IPR003439">
    <property type="entry name" value="ABC_transporter-like_ATP-bd"/>
</dbReference>
<dbReference type="RefSeq" id="WP_151861134.1">
    <property type="nucleotide sequence ID" value="NZ_WBZC01000026.1"/>
</dbReference>
<name>A0A6I0FB41_9FIRM</name>
<accession>A0A6I0FB41</accession>
<keyword evidence="4 7" id="KW-0067">ATP-binding</keyword>
<dbReference type="Pfam" id="PF00005">
    <property type="entry name" value="ABC_tran"/>
    <property type="match status" value="1"/>
</dbReference>
<evidence type="ECO:0000256" key="4">
    <source>
        <dbReference type="ARBA" id="ARBA00022840"/>
    </source>
</evidence>
<evidence type="ECO:0000259" key="6">
    <source>
        <dbReference type="PROSITE" id="PS50893"/>
    </source>
</evidence>
<evidence type="ECO:0000256" key="1">
    <source>
        <dbReference type="ARBA" id="ARBA00005417"/>
    </source>
</evidence>
<dbReference type="AlphaFoldDB" id="A0A6I0FB41"/>
<gene>
    <name evidence="7" type="ORF">F8154_08215</name>
</gene>
<evidence type="ECO:0000256" key="3">
    <source>
        <dbReference type="ARBA" id="ARBA00022741"/>
    </source>
</evidence>
<dbReference type="Gene3D" id="3.40.50.300">
    <property type="entry name" value="P-loop containing nucleotide triphosphate hydrolases"/>
    <property type="match status" value="1"/>
</dbReference>
<evidence type="ECO:0000313" key="7">
    <source>
        <dbReference type="EMBL" id="KAB3534700.1"/>
    </source>
</evidence>
<dbReference type="OrthoDB" id="9776369at2"/>
<dbReference type="SUPFAM" id="SSF52540">
    <property type="entry name" value="P-loop containing nucleoside triphosphate hydrolases"/>
    <property type="match status" value="1"/>
</dbReference>
<dbReference type="PANTHER" id="PTHR43820">
    <property type="entry name" value="HIGH-AFFINITY BRANCHED-CHAIN AMINO ACID TRANSPORT ATP-BINDING PROTEIN LIVF"/>
    <property type="match status" value="1"/>
</dbReference>
<dbReference type="GO" id="GO:0016887">
    <property type="term" value="F:ATP hydrolysis activity"/>
    <property type="evidence" value="ECO:0007669"/>
    <property type="project" value="InterPro"/>
</dbReference>
<evidence type="ECO:0000256" key="5">
    <source>
        <dbReference type="ARBA" id="ARBA00022970"/>
    </source>
</evidence>
<organism evidence="7 8">
    <name type="scientific">Alkaliphilus pronyensis</name>
    <dbReference type="NCBI Taxonomy" id="1482732"/>
    <lineage>
        <taxon>Bacteria</taxon>
        <taxon>Bacillati</taxon>
        <taxon>Bacillota</taxon>
        <taxon>Clostridia</taxon>
        <taxon>Peptostreptococcales</taxon>
        <taxon>Natronincolaceae</taxon>
        <taxon>Alkaliphilus</taxon>
    </lineage>
</organism>
<keyword evidence="8" id="KW-1185">Reference proteome</keyword>
<dbReference type="PROSITE" id="PS50893">
    <property type="entry name" value="ABC_TRANSPORTER_2"/>
    <property type="match status" value="1"/>
</dbReference>
<dbReference type="Proteomes" id="UP000432715">
    <property type="component" value="Unassembled WGS sequence"/>
</dbReference>
<dbReference type="CDD" id="cd03224">
    <property type="entry name" value="ABC_TM1139_LivF_branched"/>
    <property type="match status" value="1"/>
</dbReference>
<reference evidence="7 8" key="1">
    <citation type="submission" date="2019-10" db="EMBL/GenBank/DDBJ databases">
        <title>Alkaliphilus serpentinus sp. nov. and Alkaliphilus pronyensis sp. nov., two novel anaerobic alkaliphilic species isolated from the serpentinized-hosted hydrothermal field of the Prony Bay (New Caledonia).</title>
        <authorList>
            <person name="Postec A."/>
        </authorList>
    </citation>
    <scope>NUCLEOTIDE SEQUENCE [LARGE SCALE GENOMIC DNA]</scope>
    <source>
        <strain evidence="7 8">LacV</strain>
    </source>
</reference>
<dbReference type="InterPro" id="IPR017871">
    <property type="entry name" value="ABC_transporter-like_CS"/>
</dbReference>
<dbReference type="InterPro" id="IPR003593">
    <property type="entry name" value="AAA+_ATPase"/>
</dbReference>
<comment type="caution">
    <text evidence="7">The sequence shown here is derived from an EMBL/GenBank/DDBJ whole genome shotgun (WGS) entry which is preliminary data.</text>
</comment>
<dbReference type="PROSITE" id="PS00211">
    <property type="entry name" value="ABC_TRANSPORTER_1"/>
    <property type="match status" value="1"/>
</dbReference>
<sequence length="235" mass="25996">MNPLLKVEDLVSYIGLYTILQGVSVEINQGEAVALLGRNGAGKTTLLKTIMGLVDTRSGLIKLDGESLVGKPTYGIAKLGIGYVPEDYGVFDQLTVEENIKIAMWKEDKPTLEKRDYVLDLFPDLKMAYKRLAKTLSGGQRQMLSISRALVNENKIILIDEPSKGLAPVIIERLAQALKEISKTTTILLVEQNFALACAVAERYYMIDEGKTVDDGTIEELKQNTELQRKHLGVI</sequence>